<protein>
    <submittedName>
        <fullName evidence="4">Exopolyphosphatase</fullName>
        <ecNumber evidence="4">3.6.1.11</ecNumber>
    </submittedName>
</protein>
<comment type="similarity">
    <text evidence="1">Belongs to the GppA/Ppx family.</text>
</comment>
<dbReference type="PANTHER" id="PTHR30005:SF0">
    <property type="entry name" value="RETROGRADE REGULATION PROTEIN 2"/>
    <property type="match status" value="1"/>
</dbReference>
<dbReference type="CDD" id="cd24054">
    <property type="entry name" value="ASKHA_NBD_AaPPX-GppA_MtPPX2-like"/>
    <property type="match status" value="1"/>
</dbReference>
<feature type="transmembrane region" description="Helical" evidence="2">
    <location>
        <begin position="198"/>
        <end position="217"/>
    </location>
</feature>
<keyword evidence="4" id="KW-0378">Hydrolase</keyword>
<sequence length="305" mass="34146">MMKVGAIDVGTNSCRMLAVEQYGDKLEEICFDLKTTRLGQGVDEKRLLNYDAVRRTLYAIEFFVNKMEGLGVERIRIVGTSALRDVRNSNILLDVVKRRTGYELEVISGVEEARLTYTGASFDINGNDFLIIDIGGGSTEFIWQQPSGLSFKSLDMGAVRMTERYIKTPDKPVDSQDLARIKEVINRMLKGKLKLNPAGINVIGVGGTITTLAAIDLKMKKYDRDKVHGYKITRDKIEEILLRLAGKTLEERRKIVGLQPERADIIVAGTIIALAIIDYLALDHITVSEHDILYGLIKEMLDLSH</sequence>
<dbReference type="SUPFAM" id="SSF53067">
    <property type="entry name" value="Actin-like ATPase domain"/>
    <property type="match status" value="2"/>
</dbReference>
<dbReference type="eggNOG" id="COG0248">
    <property type="taxonomic scope" value="Bacteria"/>
</dbReference>
<dbReference type="Pfam" id="PF02541">
    <property type="entry name" value="Ppx-GppA"/>
    <property type="match status" value="1"/>
</dbReference>
<keyword evidence="2" id="KW-0472">Membrane</keyword>
<accession>B8D061</accession>
<evidence type="ECO:0000313" key="4">
    <source>
        <dbReference type="EMBL" id="ACL68815.1"/>
    </source>
</evidence>
<proteinExistence type="inferred from homology"/>
<dbReference type="KEGG" id="hor:Hore_00540"/>
<name>B8D061_HALOH</name>
<dbReference type="Gene3D" id="3.30.420.40">
    <property type="match status" value="1"/>
</dbReference>
<keyword evidence="2" id="KW-1133">Transmembrane helix</keyword>
<evidence type="ECO:0000313" key="5">
    <source>
        <dbReference type="Proteomes" id="UP000000719"/>
    </source>
</evidence>
<dbReference type="Proteomes" id="UP000000719">
    <property type="component" value="Chromosome"/>
</dbReference>
<evidence type="ECO:0000256" key="2">
    <source>
        <dbReference type="SAM" id="Phobius"/>
    </source>
</evidence>
<dbReference type="Gene3D" id="3.30.420.150">
    <property type="entry name" value="Exopolyphosphatase. Domain 2"/>
    <property type="match status" value="1"/>
</dbReference>
<dbReference type="InterPro" id="IPR043129">
    <property type="entry name" value="ATPase_NBD"/>
</dbReference>
<dbReference type="EMBL" id="CP001098">
    <property type="protein sequence ID" value="ACL68815.1"/>
    <property type="molecule type" value="Genomic_DNA"/>
</dbReference>
<dbReference type="STRING" id="373903.Hore_00540"/>
<evidence type="ECO:0000256" key="1">
    <source>
        <dbReference type="ARBA" id="ARBA00007125"/>
    </source>
</evidence>
<organism evidence="4 5">
    <name type="scientific">Halothermothrix orenii (strain H 168 / OCM 544 / DSM 9562)</name>
    <dbReference type="NCBI Taxonomy" id="373903"/>
    <lineage>
        <taxon>Bacteria</taxon>
        <taxon>Bacillati</taxon>
        <taxon>Bacillota</taxon>
        <taxon>Clostridia</taxon>
        <taxon>Halanaerobiales</taxon>
        <taxon>Halothermotrichaceae</taxon>
        <taxon>Halothermothrix</taxon>
    </lineage>
</organism>
<feature type="transmembrane region" description="Helical" evidence="2">
    <location>
        <begin position="263"/>
        <end position="282"/>
    </location>
</feature>
<evidence type="ECO:0000259" key="3">
    <source>
        <dbReference type="Pfam" id="PF02541"/>
    </source>
</evidence>
<gene>
    <name evidence="4" type="ordered locus">Hore_00540</name>
</gene>
<dbReference type="RefSeq" id="WP_012635014.1">
    <property type="nucleotide sequence ID" value="NC_011899.1"/>
</dbReference>
<keyword evidence="5" id="KW-1185">Reference proteome</keyword>
<dbReference type="InterPro" id="IPR003695">
    <property type="entry name" value="Ppx_GppA_N"/>
</dbReference>
<reference evidence="4 5" key="1">
    <citation type="journal article" date="2009" name="PLoS ONE">
        <title>Genome analysis of the anaerobic thermohalophilic bacterium Halothermothrix orenii.</title>
        <authorList>
            <person name="Mavromatis K."/>
            <person name="Ivanova N."/>
            <person name="Anderson I."/>
            <person name="Lykidis A."/>
            <person name="Hooper S.D."/>
            <person name="Sun H."/>
            <person name="Kunin V."/>
            <person name="Lapidus A."/>
            <person name="Hugenholtz P."/>
            <person name="Patel B."/>
            <person name="Kyrpides N.C."/>
        </authorList>
    </citation>
    <scope>NUCLEOTIDE SEQUENCE [LARGE SCALE GENOMIC DNA]</scope>
    <source>
        <strain evidence="5">H 168 / OCM 544 / DSM 9562</strain>
    </source>
</reference>
<dbReference type="PANTHER" id="PTHR30005">
    <property type="entry name" value="EXOPOLYPHOSPHATASE"/>
    <property type="match status" value="1"/>
</dbReference>
<keyword evidence="2" id="KW-0812">Transmembrane</keyword>
<dbReference type="HOGENOM" id="CLU_025908_1_2_9"/>
<feature type="domain" description="Ppx/GppA phosphatase N-terminal" evidence="3">
    <location>
        <begin position="33"/>
        <end position="301"/>
    </location>
</feature>
<dbReference type="InterPro" id="IPR050273">
    <property type="entry name" value="GppA/Ppx_hydrolase"/>
</dbReference>
<dbReference type="OrthoDB" id="9807195at2"/>
<dbReference type="GO" id="GO:0004309">
    <property type="term" value="F:exopolyphosphatase activity"/>
    <property type="evidence" value="ECO:0007669"/>
    <property type="project" value="UniProtKB-EC"/>
</dbReference>
<dbReference type="AlphaFoldDB" id="B8D061"/>
<dbReference type="EC" id="3.6.1.11" evidence="4"/>